<evidence type="ECO:0000259" key="3">
    <source>
        <dbReference type="PROSITE" id="PS51192"/>
    </source>
</evidence>
<accession>A0A8J2I8D6</accession>
<dbReference type="GO" id="GO:0003676">
    <property type="term" value="F:nucleic acid binding"/>
    <property type="evidence" value="ECO:0007669"/>
    <property type="project" value="InterPro"/>
</dbReference>
<reference evidence="4" key="1">
    <citation type="submission" date="2021-05" db="EMBL/GenBank/DDBJ databases">
        <authorList>
            <person name="Stam R."/>
        </authorList>
    </citation>
    <scope>NUCLEOTIDE SEQUENCE</scope>
    <source>
        <strain evidence="4">CS162</strain>
    </source>
</reference>
<evidence type="ECO:0000256" key="1">
    <source>
        <dbReference type="ARBA" id="ARBA00005446"/>
    </source>
</evidence>
<dbReference type="Pfam" id="PF00270">
    <property type="entry name" value="DEAD"/>
    <property type="match status" value="1"/>
</dbReference>
<dbReference type="GeneID" id="67021563"/>
<dbReference type="SUPFAM" id="SSF52540">
    <property type="entry name" value="P-loop containing nucleoside triphosphate hydrolases"/>
    <property type="match status" value="1"/>
</dbReference>
<proteinExistence type="inferred from homology"/>
<dbReference type="Proteomes" id="UP000676310">
    <property type="component" value="Unassembled WGS sequence"/>
</dbReference>
<keyword evidence="2" id="KW-0812">Transmembrane</keyword>
<dbReference type="GO" id="GO:0000724">
    <property type="term" value="P:double-strand break repair via homologous recombination"/>
    <property type="evidence" value="ECO:0007669"/>
    <property type="project" value="TreeGrafter"/>
</dbReference>
<dbReference type="GO" id="GO:0005694">
    <property type="term" value="C:chromosome"/>
    <property type="evidence" value="ECO:0007669"/>
    <property type="project" value="TreeGrafter"/>
</dbReference>
<organism evidence="4 5">
    <name type="scientific">Alternaria atra</name>
    <dbReference type="NCBI Taxonomy" id="119953"/>
    <lineage>
        <taxon>Eukaryota</taxon>
        <taxon>Fungi</taxon>
        <taxon>Dikarya</taxon>
        <taxon>Ascomycota</taxon>
        <taxon>Pezizomycotina</taxon>
        <taxon>Dothideomycetes</taxon>
        <taxon>Pleosporomycetidae</taxon>
        <taxon>Pleosporales</taxon>
        <taxon>Pleosporineae</taxon>
        <taxon>Pleosporaceae</taxon>
        <taxon>Alternaria</taxon>
        <taxon>Alternaria sect. Ulocladioides</taxon>
    </lineage>
</organism>
<feature type="domain" description="Helicase ATP-binding" evidence="3">
    <location>
        <begin position="1"/>
        <end position="147"/>
    </location>
</feature>
<dbReference type="AlphaFoldDB" id="A0A8J2I8D6"/>
<dbReference type="InterPro" id="IPR014001">
    <property type="entry name" value="Helicase_ATP-bd"/>
</dbReference>
<evidence type="ECO:0000313" key="4">
    <source>
        <dbReference type="EMBL" id="CAG5179568.1"/>
    </source>
</evidence>
<protein>
    <recommendedName>
        <fullName evidence="3">Helicase ATP-binding domain-containing protein</fullName>
    </recommendedName>
</protein>
<keyword evidence="2" id="KW-0472">Membrane</keyword>
<dbReference type="InterPro" id="IPR027417">
    <property type="entry name" value="P-loop_NTPase"/>
</dbReference>
<dbReference type="PANTHER" id="PTHR13710">
    <property type="entry name" value="DNA HELICASE RECQ FAMILY MEMBER"/>
    <property type="match status" value="1"/>
</dbReference>
<dbReference type="RefSeq" id="XP_043172919.1">
    <property type="nucleotide sequence ID" value="XM_043316984.1"/>
</dbReference>
<dbReference type="GO" id="GO:0043138">
    <property type="term" value="F:3'-5' DNA helicase activity"/>
    <property type="evidence" value="ECO:0007669"/>
    <property type="project" value="TreeGrafter"/>
</dbReference>
<feature type="transmembrane region" description="Helical" evidence="2">
    <location>
        <begin position="12"/>
        <end position="32"/>
    </location>
</feature>
<dbReference type="GO" id="GO:0009378">
    <property type="term" value="F:four-way junction helicase activity"/>
    <property type="evidence" value="ECO:0007669"/>
    <property type="project" value="TreeGrafter"/>
</dbReference>
<dbReference type="GO" id="GO:0005524">
    <property type="term" value="F:ATP binding"/>
    <property type="evidence" value="ECO:0007669"/>
    <property type="project" value="InterPro"/>
</dbReference>
<dbReference type="CDD" id="cd17920">
    <property type="entry name" value="DEXHc_RecQ"/>
    <property type="match status" value="1"/>
</dbReference>
<evidence type="ECO:0000313" key="5">
    <source>
        <dbReference type="Proteomes" id="UP000676310"/>
    </source>
</evidence>
<name>A0A8J2I8D6_9PLEO</name>
<evidence type="ECO:0000256" key="2">
    <source>
        <dbReference type="SAM" id="Phobius"/>
    </source>
</evidence>
<comment type="caution">
    <text evidence="4">The sequence shown here is derived from an EMBL/GenBank/DDBJ whole genome shotgun (WGS) entry which is preliminary data.</text>
</comment>
<dbReference type="SMART" id="SM00487">
    <property type="entry name" value="DEXDc"/>
    <property type="match status" value="1"/>
</dbReference>
<dbReference type="InterPro" id="IPR011545">
    <property type="entry name" value="DEAD/DEAH_box_helicase_dom"/>
</dbReference>
<keyword evidence="2" id="KW-1133">Transmembrane helix</keyword>
<gene>
    <name evidence="4" type="ORF">ALTATR162_LOCUS9351</name>
</gene>
<dbReference type="EMBL" id="CAJRGZ010000023">
    <property type="protein sequence ID" value="CAG5179568.1"/>
    <property type="molecule type" value="Genomic_DNA"/>
</dbReference>
<keyword evidence="5" id="KW-1185">Reference proteome</keyword>
<comment type="similarity">
    <text evidence="1">Belongs to the helicase family. RecQ subfamily.</text>
</comment>
<dbReference type="GO" id="GO:0005737">
    <property type="term" value="C:cytoplasm"/>
    <property type="evidence" value="ECO:0007669"/>
    <property type="project" value="TreeGrafter"/>
</dbReference>
<dbReference type="PANTHER" id="PTHR13710:SF154">
    <property type="entry name" value="RECQ HELICASE, PUTATIVE (AFU_ORTHOLOGUE AFUA_6G14720)-RELATED"/>
    <property type="match status" value="1"/>
</dbReference>
<dbReference type="Gene3D" id="3.40.50.300">
    <property type="entry name" value="P-loop containing nucleotide triphosphate hydrolases"/>
    <property type="match status" value="1"/>
</dbReference>
<dbReference type="OrthoDB" id="2608216at2759"/>
<dbReference type="PROSITE" id="PS51192">
    <property type="entry name" value="HELICASE_ATP_BIND_1"/>
    <property type="match status" value="1"/>
</dbReference>
<sequence length="192" mass="21938">MPTGAGKSMLFMLPAWAEQGGTTVVVVPLIALRGDMMRRCRKLGISCSEWDSRRPPDAAAVVLVTPESAVREEFATFLNRLRATRQLDRIVIDECHIVLNRRYDFRKEMQKLGKLAAAETQIVMLTATLPPSEEDELFRRMYIEREQVDLFRAETARTNVAYRVIRVGKAAKKKEVEEMVLGMVRQKLRKQG</sequence>